<keyword evidence="1" id="KW-0963">Cytoplasm</keyword>
<dbReference type="Gene3D" id="3.40.50.300">
    <property type="entry name" value="P-loop containing nucleotide triphosphate hydrolases"/>
    <property type="match status" value="2"/>
</dbReference>
<keyword evidence="2 9" id="KW-0547">Nucleotide-binding</keyword>
<evidence type="ECO:0000256" key="10">
    <source>
        <dbReference type="SAM" id="MobiDB-lite"/>
    </source>
</evidence>
<dbReference type="STRING" id="335543.Sfum_2643"/>
<evidence type="ECO:0000256" key="3">
    <source>
        <dbReference type="ARBA" id="ARBA00022801"/>
    </source>
</evidence>
<dbReference type="KEGG" id="sfu:Sfum_2643"/>
<dbReference type="PROSITE" id="PS51194">
    <property type="entry name" value="HELICASE_CTER"/>
    <property type="match status" value="1"/>
</dbReference>
<dbReference type="AlphaFoldDB" id="A0LLL9"/>
<dbReference type="Pfam" id="PF00270">
    <property type="entry name" value="DEAD"/>
    <property type="match status" value="1"/>
</dbReference>
<comment type="similarity">
    <text evidence="7 9">Belongs to the DEAD box helicase family.</text>
</comment>
<feature type="compositionally biased region" description="Basic residues" evidence="10">
    <location>
        <begin position="59"/>
        <end position="74"/>
    </location>
</feature>
<dbReference type="InParanoid" id="A0LLL9"/>
<feature type="region of interest" description="Disordered" evidence="10">
    <location>
        <begin position="1"/>
        <end position="103"/>
    </location>
</feature>
<dbReference type="InterPro" id="IPR001650">
    <property type="entry name" value="Helicase_C-like"/>
</dbReference>
<evidence type="ECO:0000256" key="8">
    <source>
        <dbReference type="PROSITE-ProRule" id="PRU00552"/>
    </source>
</evidence>
<dbReference type="SMART" id="SM00490">
    <property type="entry name" value="HELICc"/>
    <property type="match status" value="1"/>
</dbReference>
<evidence type="ECO:0000256" key="4">
    <source>
        <dbReference type="ARBA" id="ARBA00022806"/>
    </source>
</evidence>
<feature type="region of interest" description="Disordered" evidence="10">
    <location>
        <begin position="496"/>
        <end position="533"/>
    </location>
</feature>
<feature type="compositionally biased region" description="Low complexity" evidence="10">
    <location>
        <begin position="33"/>
        <end position="53"/>
    </location>
</feature>
<dbReference type="SUPFAM" id="SSF52540">
    <property type="entry name" value="P-loop containing nucleoside triphosphate hydrolases"/>
    <property type="match status" value="1"/>
</dbReference>
<dbReference type="PANTHER" id="PTHR47959:SF10">
    <property type="entry name" value="ATP-DEPENDENT RNA HELICASE RHLB"/>
    <property type="match status" value="1"/>
</dbReference>
<dbReference type="RefSeq" id="WP_011699488.1">
    <property type="nucleotide sequence ID" value="NC_008554.1"/>
</dbReference>
<evidence type="ECO:0000256" key="2">
    <source>
        <dbReference type="ARBA" id="ARBA00022741"/>
    </source>
</evidence>
<keyword evidence="4 9" id="KW-0347">Helicase</keyword>
<dbReference type="PROSITE" id="PS51192">
    <property type="entry name" value="HELICASE_ATP_BIND_1"/>
    <property type="match status" value="1"/>
</dbReference>
<sequence>MAYTLVTNLFGCTRRLRSKEERKEREETAPTVSEPEPAASSDTAATAPVADDTAPGERPKKRRPRRRQGRRSGRKPLPETPLEAGPVETPEESREPEAAEPWDIDQFQVDPEEGKTRFHDLDLPAPILRGIADAEFRYCTPIQAALLPHTLNGLDAAGRAQTGTGKTAVFIITMLTQFLRNPAPEGRRKGTPRALVLAPTRELALQIEKETHLLSRHTPFKSVAIFGGMDYEKQKRRLTGEVIDIVVATPGRLLDFKRQGDLHLSKVEILVIDEADRMLDMGFIPDVQRIIHYTPPKAQRQTMLFSATLTAEVTRFASQWTRNPVTVEIEPEQVAVDTVNQRVLITTIDEKFTLLFNMITRQNLDRVIVFTNRRDQARRLTERLGSYGISCALLSGEVDQKKRVKTLEEFRNGKIRVLVATDVAARGLHVEAVSHVFNYNMPMDPEDYVHRIGRTGRAGTSGISVSFASEDDSFLIPALEKYLGHEIHCEHPDEDMLETLPEPTHTPVAAERPRRSGPYRGRNPRSTGRRKTG</sequence>
<evidence type="ECO:0000256" key="1">
    <source>
        <dbReference type="ARBA" id="ARBA00022490"/>
    </source>
</evidence>
<dbReference type="InterPro" id="IPR000629">
    <property type="entry name" value="RNA-helicase_DEAD-box_CS"/>
</dbReference>
<dbReference type="EMBL" id="CP000478">
    <property type="protein sequence ID" value="ABK18321.1"/>
    <property type="molecule type" value="Genomic_DNA"/>
</dbReference>
<dbReference type="GO" id="GO:0005524">
    <property type="term" value="F:ATP binding"/>
    <property type="evidence" value="ECO:0007669"/>
    <property type="project" value="UniProtKB-KW"/>
</dbReference>
<dbReference type="PROSITE" id="PS51195">
    <property type="entry name" value="Q_MOTIF"/>
    <property type="match status" value="1"/>
</dbReference>
<dbReference type="Proteomes" id="UP000001784">
    <property type="component" value="Chromosome"/>
</dbReference>
<dbReference type="eggNOG" id="COG0513">
    <property type="taxonomic scope" value="Bacteria"/>
</dbReference>
<accession>A0LLL9</accession>
<evidence type="ECO:0000313" key="15">
    <source>
        <dbReference type="Proteomes" id="UP000001784"/>
    </source>
</evidence>
<dbReference type="GO" id="GO:0005829">
    <property type="term" value="C:cytosol"/>
    <property type="evidence" value="ECO:0007669"/>
    <property type="project" value="TreeGrafter"/>
</dbReference>
<reference evidence="14 15" key="1">
    <citation type="submission" date="2006-10" db="EMBL/GenBank/DDBJ databases">
        <title>Complete sequence of Syntrophobacter fumaroxidans MPOB.</title>
        <authorList>
            <consortium name="US DOE Joint Genome Institute"/>
            <person name="Copeland A."/>
            <person name="Lucas S."/>
            <person name="Lapidus A."/>
            <person name="Barry K."/>
            <person name="Detter J.C."/>
            <person name="Glavina del Rio T."/>
            <person name="Hammon N."/>
            <person name="Israni S."/>
            <person name="Pitluck S."/>
            <person name="Goltsman E.G."/>
            <person name="Martinez M."/>
            <person name="Schmutz J."/>
            <person name="Larimer F."/>
            <person name="Land M."/>
            <person name="Hauser L."/>
            <person name="Kyrpides N."/>
            <person name="Kim E."/>
            <person name="Boone D.R."/>
            <person name="Brockman F."/>
            <person name="Culley D."/>
            <person name="Ferry J."/>
            <person name="Gunsalus R."/>
            <person name="McInerney M.J."/>
            <person name="Morrison M."/>
            <person name="Plugge C."/>
            <person name="Rohlin L."/>
            <person name="Scholten J."/>
            <person name="Sieber J."/>
            <person name="Stams A.J.M."/>
            <person name="Worm P."/>
            <person name="Henstra A.M."/>
            <person name="Richardson P."/>
        </authorList>
    </citation>
    <scope>NUCLEOTIDE SEQUENCE [LARGE SCALE GENOMIC DNA]</scope>
    <source>
        <strain evidence="15">DSM 10017 / MPOB</strain>
    </source>
</reference>
<protein>
    <submittedName>
        <fullName evidence="14">DEAD/DEAH box helicase domain protein</fullName>
    </submittedName>
</protein>
<organism evidence="14 15">
    <name type="scientific">Syntrophobacter fumaroxidans (strain DSM 10017 / MPOB)</name>
    <dbReference type="NCBI Taxonomy" id="335543"/>
    <lineage>
        <taxon>Bacteria</taxon>
        <taxon>Pseudomonadati</taxon>
        <taxon>Thermodesulfobacteriota</taxon>
        <taxon>Syntrophobacteria</taxon>
        <taxon>Syntrophobacterales</taxon>
        <taxon>Syntrophobacteraceae</taxon>
        <taxon>Syntrophobacter</taxon>
    </lineage>
</organism>
<dbReference type="InterPro" id="IPR014014">
    <property type="entry name" value="RNA_helicase_DEAD_Q_motif"/>
</dbReference>
<keyword evidence="6" id="KW-0694">RNA-binding</keyword>
<evidence type="ECO:0000259" key="12">
    <source>
        <dbReference type="PROSITE" id="PS51194"/>
    </source>
</evidence>
<gene>
    <name evidence="14" type="ordered locus">Sfum_2643</name>
</gene>
<dbReference type="SMART" id="SM00487">
    <property type="entry name" value="DEXDc"/>
    <property type="match status" value="1"/>
</dbReference>
<dbReference type="InterPro" id="IPR050079">
    <property type="entry name" value="DEAD_box_RNA_helicase"/>
</dbReference>
<dbReference type="InterPro" id="IPR027417">
    <property type="entry name" value="P-loop_NTPase"/>
</dbReference>
<dbReference type="InterPro" id="IPR044742">
    <property type="entry name" value="DEAD/DEAH_RhlB"/>
</dbReference>
<dbReference type="GO" id="GO:0003723">
    <property type="term" value="F:RNA binding"/>
    <property type="evidence" value="ECO:0007669"/>
    <property type="project" value="UniProtKB-KW"/>
</dbReference>
<feature type="domain" description="Helicase C-terminal" evidence="12">
    <location>
        <begin position="347"/>
        <end position="501"/>
    </location>
</feature>
<dbReference type="PROSITE" id="PS00039">
    <property type="entry name" value="DEAD_ATP_HELICASE"/>
    <property type="match status" value="1"/>
</dbReference>
<dbReference type="InterPro" id="IPR023554">
    <property type="entry name" value="RNA_helicase_ATP-dep_RhlB"/>
</dbReference>
<evidence type="ECO:0000256" key="9">
    <source>
        <dbReference type="RuleBase" id="RU000492"/>
    </source>
</evidence>
<dbReference type="CDD" id="cd18787">
    <property type="entry name" value="SF2_C_DEAD"/>
    <property type="match status" value="1"/>
</dbReference>
<name>A0LLL9_SYNFM</name>
<evidence type="ECO:0000313" key="14">
    <source>
        <dbReference type="EMBL" id="ABK18321.1"/>
    </source>
</evidence>
<feature type="domain" description="Helicase ATP-binding" evidence="11">
    <location>
        <begin position="147"/>
        <end position="327"/>
    </location>
</feature>
<evidence type="ECO:0000256" key="7">
    <source>
        <dbReference type="ARBA" id="ARBA00038437"/>
    </source>
</evidence>
<dbReference type="HAMAP" id="MF_00661">
    <property type="entry name" value="DEAD_helicase_RhlB"/>
    <property type="match status" value="1"/>
</dbReference>
<dbReference type="Pfam" id="PF00271">
    <property type="entry name" value="Helicase_C"/>
    <property type="match status" value="1"/>
</dbReference>
<dbReference type="FunCoup" id="A0LLL9">
    <property type="interactions" value="115"/>
</dbReference>
<dbReference type="HOGENOM" id="CLU_003041_1_3_7"/>
<dbReference type="GO" id="GO:0016787">
    <property type="term" value="F:hydrolase activity"/>
    <property type="evidence" value="ECO:0007669"/>
    <property type="project" value="UniProtKB-KW"/>
</dbReference>
<keyword evidence="3 9" id="KW-0378">Hydrolase</keyword>
<feature type="short sequence motif" description="Q motif" evidence="8">
    <location>
        <begin position="116"/>
        <end position="144"/>
    </location>
</feature>
<keyword evidence="15" id="KW-1185">Reference proteome</keyword>
<dbReference type="InterPro" id="IPR014001">
    <property type="entry name" value="Helicase_ATP-bd"/>
</dbReference>
<evidence type="ECO:0000259" key="13">
    <source>
        <dbReference type="PROSITE" id="PS51195"/>
    </source>
</evidence>
<feature type="domain" description="DEAD-box RNA helicase Q" evidence="13">
    <location>
        <begin position="116"/>
        <end position="144"/>
    </location>
</feature>
<keyword evidence="5 9" id="KW-0067">ATP-binding</keyword>
<dbReference type="InterPro" id="IPR011545">
    <property type="entry name" value="DEAD/DEAH_box_helicase_dom"/>
</dbReference>
<evidence type="ECO:0000256" key="6">
    <source>
        <dbReference type="ARBA" id="ARBA00022884"/>
    </source>
</evidence>
<feature type="compositionally biased region" description="Basic and acidic residues" evidence="10">
    <location>
        <begin position="18"/>
        <end position="28"/>
    </location>
</feature>
<dbReference type="PANTHER" id="PTHR47959">
    <property type="entry name" value="ATP-DEPENDENT RNA HELICASE RHLE-RELATED"/>
    <property type="match status" value="1"/>
</dbReference>
<evidence type="ECO:0000256" key="5">
    <source>
        <dbReference type="ARBA" id="ARBA00022840"/>
    </source>
</evidence>
<dbReference type="GO" id="GO:0003724">
    <property type="term" value="F:RNA helicase activity"/>
    <property type="evidence" value="ECO:0007669"/>
    <property type="project" value="InterPro"/>
</dbReference>
<proteinExistence type="inferred from homology"/>
<dbReference type="CDD" id="cd00268">
    <property type="entry name" value="DEADc"/>
    <property type="match status" value="1"/>
</dbReference>
<evidence type="ECO:0000259" key="11">
    <source>
        <dbReference type="PROSITE" id="PS51192"/>
    </source>
</evidence>